<dbReference type="Proteomes" id="UP000664032">
    <property type="component" value="Unassembled WGS sequence"/>
</dbReference>
<reference evidence="1" key="1">
    <citation type="submission" date="2021-10" db="EMBL/GenBank/DDBJ databases">
        <title>Psilocybe cubensis genome.</title>
        <authorList>
            <person name="Mckernan K.J."/>
            <person name="Crawford S."/>
            <person name="Trippe A."/>
            <person name="Kane L.T."/>
            <person name="Mclaughlin S."/>
        </authorList>
    </citation>
    <scope>NUCLEOTIDE SEQUENCE</scope>
    <source>
        <strain evidence="1">MGC-MH-2018</strain>
    </source>
</reference>
<keyword evidence="2" id="KW-1185">Reference proteome</keyword>
<dbReference type="EMBL" id="JAFIQS020000009">
    <property type="protein sequence ID" value="KAH9477906.1"/>
    <property type="molecule type" value="Genomic_DNA"/>
</dbReference>
<proteinExistence type="predicted"/>
<evidence type="ECO:0000313" key="1">
    <source>
        <dbReference type="EMBL" id="KAH9477906.1"/>
    </source>
</evidence>
<accession>A0ACB8GQG8</accession>
<protein>
    <submittedName>
        <fullName evidence="1">Uncharacterized protein</fullName>
    </submittedName>
</protein>
<organism evidence="1 2">
    <name type="scientific">Psilocybe cubensis</name>
    <name type="common">Psychedelic mushroom</name>
    <name type="synonym">Stropharia cubensis</name>
    <dbReference type="NCBI Taxonomy" id="181762"/>
    <lineage>
        <taxon>Eukaryota</taxon>
        <taxon>Fungi</taxon>
        <taxon>Dikarya</taxon>
        <taxon>Basidiomycota</taxon>
        <taxon>Agaricomycotina</taxon>
        <taxon>Agaricomycetes</taxon>
        <taxon>Agaricomycetidae</taxon>
        <taxon>Agaricales</taxon>
        <taxon>Agaricineae</taxon>
        <taxon>Strophariaceae</taxon>
        <taxon>Psilocybe</taxon>
    </lineage>
</organism>
<name>A0ACB8GQG8_PSICU</name>
<gene>
    <name evidence="1" type="ORF">JR316_0010138</name>
</gene>
<comment type="caution">
    <text evidence="1">The sequence shown here is derived from an EMBL/GenBank/DDBJ whole genome shotgun (WGS) entry which is preliminary data.</text>
</comment>
<evidence type="ECO:0000313" key="2">
    <source>
        <dbReference type="Proteomes" id="UP000664032"/>
    </source>
</evidence>
<sequence length="261" mass="29746">MLTDTQELLSILERVATAGELKNHPAEKHLAIGQIILHQPEVDWDQILDNNMSNLESFKALASAQPGDASGQPVAIFAFHIAIAKFMETNYDYLLALDQPCPDSNILSLDFAITMKIFCKQPLHNYSNPTVPSNIWIKSLVFQPLSPKKQAQQELKQKQGYNKEEAKEAARRRDKHDTCQRIANEVAKEQYAPLKLWHTRPQKDKAVPMEELVKLVNLTHDLYTKAGVKDHQDLLAKLERQKLETIGISRMKMMLKNLNID</sequence>